<dbReference type="RefSeq" id="WP_076425513.1">
    <property type="nucleotide sequence ID" value="NZ_FTMP01000002.1"/>
</dbReference>
<sequence>MKLSPLVCLPLLALLTLPLSAQTLERVRAGNNLTLGYVDHLQPFSSGPETQPVGYAIELCQRIADRLKREQALPQLQLRYRMVERERVSEALRSGEVDLLCSPLVATLERRREVSFSVPIYPSGRGVAVRSEASPALLQVLEGQVKRTVPQWRASINRGLARGTFVVIAGSTAERWVREQLRLFGVVSTLVPVQSFAEGTALLREGKADAFFGDRVVLQNQVAASGAGDQVRVLDRLFDLESAALSMARGDEDLRLLVDSELSLIYRSGEIEPLYRRYFGEPSEQVLLLFKAYALP</sequence>
<reference evidence="6 7" key="1">
    <citation type="submission" date="2017-01" db="EMBL/GenBank/DDBJ databases">
        <authorList>
            <person name="Mah S.A."/>
            <person name="Swanson W.J."/>
            <person name="Moy G.W."/>
            <person name="Vacquier V.D."/>
        </authorList>
    </citation>
    <scope>NUCLEOTIDE SEQUENCE [LARGE SCALE GENOMIC DNA]</scope>
    <source>
        <strain evidence="6 7">RU36E</strain>
    </source>
</reference>
<dbReference type="EMBL" id="FTMP01000002">
    <property type="protein sequence ID" value="SIQ17450.1"/>
    <property type="molecule type" value="Genomic_DNA"/>
</dbReference>
<evidence type="ECO:0000256" key="4">
    <source>
        <dbReference type="SAM" id="SignalP"/>
    </source>
</evidence>
<dbReference type="Proteomes" id="UP000185841">
    <property type="component" value="Unassembled WGS sequence"/>
</dbReference>
<name>A0A1N6QLK3_AQUAC</name>
<dbReference type="GO" id="GO:0005576">
    <property type="term" value="C:extracellular region"/>
    <property type="evidence" value="ECO:0007669"/>
    <property type="project" value="TreeGrafter"/>
</dbReference>
<proteinExistence type="inferred from homology"/>
<feature type="signal peptide" evidence="4">
    <location>
        <begin position="1"/>
        <end position="21"/>
    </location>
</feature>
<evidence type="ECO:0000313" key="7">
    <source>
        <dbReference type="Proteomes" id="UP000185841"/>
    </source>
</evidence>
<evidence type="ECO:0000256" key="3">
    <source>
        <dbReference type="ARBA" id="ARBA00022729"/>
    </source>
</evidence>
<evidence type="ECO:0000313" key="6">
    <source>
        <dbReference type="EMBL" id="SIQ17450.1"/>
    </source>
</evidence>
<gene>
    <name evidence="6" type="ORF">SAMN05878282_102536</name>
</gene>
<dbReference type="AlphaFoldDB" id="A0A1N6QLK3"/>
<dbReference type="Pfam" id="PF00497">
    <property type="entry name" value="SBP_bac_3"/>
    <property type="match status" value="1"/>
</dbReference>
<keyword evidence="2" id="KW-0813">Transport</keyword>
<dbReference type="SMART" id="SM00062">
    <property type="entry name" value="PBPb"/>
    <property type="match status" value="1"/>
</dbReference>
<organism evidence="6 7">
    <name type="scientific">Aquipseudomonas alcaligenes</name>
    <name type="common">Pseudomonas alcaligenes</name>
    <dbReference type="NCBI Taxonomy" id="43263"/>
    <lineage>
        <taxon>Bacteria</taxon>
        <taxon>Pseudomonadati</taxon>
        <taxon>Pseudomonadota</taxon>
        <taxon>Gammaproteobacteria</taxon>
        <taxon>Pseudomonadales</taxon>
        <taxon>Pseudomonadaceae</taxon>
        <taxon>Aquipseudomonas</taxon>
    </lineage>
</organism>
<dbReference type="PANTHER" id="PTHR30085">
    <property type="entry name" value="AMINO ACID ABC TRANSPORTER PERMEASE"/>
    <property type="match status" value="1"/>
</dbReference>
<accession>A0A1N6QLK3</accession>
<dbReference type="InterPro" id="IPR001638">
    <property type="entry name" value="Solute-binding_3/MltF_N"/>
</dbReference>
<keyword evidence="3 4" id="KW-0732">Signal</keyword>
<dbReference type="PANTHER" id="PTHR30085:SF6">
    <property type="entry name" value="ABC TRANSPORTER GLUTAMINE-BINDING PROTEIN GLNH"/>
    <property type="match status" value="1"/>
</dbReference>
<dbReference type="Gene3D" id="3.40.190.10">
    <property type="entry name" value="Periplasmic binding protein-like II"/>
    <property type="match status" value="2"/>
</dbReference>
<dbReference type="GO" id="GO:0030288">
    <property type="term" value="C:outer membrane-bounded periplasmic space"/>
    <property type="evidence" value="ECO:0007669"/>
    <property type="project" value="TreeGrafter"/>
</dbReference>
<feature type="domain" description="Solute-binding protein family 3/N-terminal" evidence="5">
    <location>
        <begin position="32"/>
        <end position="282"/>
    </location>
</feature>
<feature type="chain" id="PRO_5012817144" evidence="4">
    <location>
        <begin position="22"/>
        <end position="296"/>
    </location>
</feature>
<evidence type="ECO:0000259" key="5">
    <source>
        <dbReference type="SMART" id="SM00062"/>
    </source>
</evidence>
<protein>
    <submittedName>
        <fullName evidence="6">Amino acid ABC transporter substrate-binding protein, PAAT family</fullName>
    </submittedName>
</protein>
<dbReference type="SUPFAM" id="SSF53850">
    <property type="entry name" value="Periplasmic binding protein-like II"/>
    <property type="match status" value="1"/>
</dbReference>
<dbReference type="CDD" id="cd13688">
    <property type="entry name" value="PBP2_GltI_DEBP"/>
    <property type="match status" value="1"/>
</dbReference>
<comment type="similarity">
    <text evidence="1">Belongs to the bacterial solute-binding protein 3 family.</text>
</comment>
<evidence type="ECO:0000256" key="1">
    <source>
        <dbReference type="ARBA" id="ARBA00010333"/>
    </source>
</evidence>
<dbReference type="InterPro" id="IPR051455">
    <property type="entry name" value="Bact_solute-bind_prot3"/>
</dbReference>
<dbReference type="GO" id="GO:0006865">
    <property type="term" value="P:amino acid transport"/>
    <property type="evidence" value="ECO:0007669"/>
    <property type="project" value="TreeGrafter"/>
</dbReference>
<evidence type="ECO:0000256" key="2">
    <source>
        <dbReference type="ARBA" id="ARBA00022448"/>
    </source>
</evidence>